<dbReference type="Proteomes" id="UP001597231">
    <property type="component" value="Unassembled WGS sequence"/>
</dbReference>
<dbReference type="InterPro" id="IPR002934">
    <property type="entry name" value="Polymerase_NTP_transf_dom"/>
</dbReference>
<gene>
    <name evidence="2" type="ORF">ACFQ38_05470</name>
</gene>
<dbReference type="Gene3D" id="3.30.460.10">
    <property type="entry name" value="Beta Polymerase, domain 2"/>
    <property type="match status" value="1"/>
</dbReference>
<keyword evidence="3" id="KW-1185">Reference proteome</keyword>
<evidence type="ECO:0000313" key="3">
    <source>
        <dbReference type="Proteomes" id="UP001597231"/>
    </source>
</evidence>
<dbReference type="Pfam" id="PF01909">
    <property type="entry name" value="NTP_transf_2"/>
    <property type="match status" value="1"/>
</dbReference>
<evidence type="ECO:0000313" key="2">
    <source>
        <dbReference type="EMBL" id="MFD1204560.1"/>
    </source>
</evidence>
<dbReference type="EMBL" id="JBHTLT010000027">
    <property type="protein sequence ID" value="MFD1204560.1"/>
    <property type="molecule type" value="Genomic_DNA"/>
</dbReference>
<protein>
    <submittedName>
        <fullName evidence="2">Nucleotidyltransferase domain-containing protein</fullName>
    </submittedName>
</protein>
<dbReference type="InterPro" id="IPR043519">
    <property type="entry name" value="NT_sf"/>
</dbReference>
<proteinExistence type="predicted"/>
<dbReference type="RefSeq" id="WP_381479984.1">
    <property type="nucleotide sequence ID" value="NZ_JBHTLT010000027.1"/>
</dbReference>
<name>A0ABW3TV19_9BACL</name>
<comment type="caution">
    <text evidence="2">The sequence shown here is derived from an EMBL/GenBank/DDBJ whole genome shotgun (WGS) entry which is preliminary data.</text>
</comment>
<organism evidence="2 3">
    <name type="scientific">Sporosarcina contaminans</name>
    <dbReference type="NCBI Taxonomy" id="633403"/>
    <lineage>
        <taxon>Bacteria</taxon>
        <taxon>Bacillati</taxon>
        <taxon>Bacillota</taxon>
        <taxon>Bacilli</taxon>
        <taxon>Bacillales</taxon>
        <taxon>Caryophanaceae</taxon>
        <taxon>Sporosarcina</taxon>
    </lineage>
</organism>
<reference evidence="3" key="1">
    <citation type="journal article" date="2019" name="Int. J. Syst. Evol. Microbiol.">
        <title>The Global Catalogue of Microorganisms (GCM) 10K type strain sequencing project: providing services to taxonomists for standard genome sequencing and annotation.</title>
        <authorList>
            <consortium name="The Broad Institute Genomics Platform"/>
            <consortium name="The Broad Institute Genome Sequencing Center for Infectious Disease"/>
            <person name="Wu L."/>
            <person name="Ma J."/>
        </authorList>
    </citation>
    <scope>NUCLEOTIDE SEQUENCE [LARGE SCALE GENOMIC DNA]</scope>
    <source>
        <strain evidence="3">CCUG 53915</strain>
    </source>
</reference>
<feature type="domain" description="Polymerase nucleotidyl transferase" evidence="1">
    <location>
        <begin position="8"/>
        <end position="61"/>
    </location>
</feature>
<accession>A0ABW3TV19</accession>
<dbReference type="CDD" id="cd05403">
    <property type="entry name" value="NT_KNTase_like"/>
    <property type="match status" value="1"/>
</dbReference>
<sequence length="262" mass="30693">MLQQELAVEKISESLKSDPLVQAIFLKGSMGRGEHDEHSDIDLYCLVKEENKERFLSNRLLHLRAYRDVILSDDIFIVAPQIIAVFDDLLHIDLFTVTKETFVGGDYFKVVYDPHRLLDEFEETQGLMLTEQQYRDNVMDVGWFLYQYRQSAARGNDIWAVKMLKNVEHHLARVLLYRYAPERAVLGLKTVERSLPESVVLDLKEIMECITPKKHGQAAVLISRMLHREYEWIGQQWDVENEQMKFLKMMIDEFKGKGVEVK</sequence>
<dbReference type="SUPFAM" id="SSF81301">
    <property type="entry name" value="Nucleotidyltransferase"/>
    <property type="match status" value="1"/>
</dbReference>
<evidence type="ECO:0000259" key="1">
    <source>
        <dbReference type="Pfam" id="PF01909"/>
    </source>
</evidence>